<dbReference type="AlphaFoldDB" id="A0A0P0YS43"/>
<keyword evidence="2" id="KW-0328">Glycosyltransferase</keyword>
<dbReference type="SUPFAM" id="SSF53448">
    <property type="entry name" value="Nucleotide-diphospho-sugar transferases"/>
    <property type="match status" value="1"/>
</dbReference>
<dbReference type="InterPro" id="IPR001173">
    <property type="entry name" value="Glyco_trans_2-like"/>
</dbReference>
<dbReference type="InterPro" id="IPR029044">
    <property type="entry name" value="Nucleotide-diphossugar_trans"/>
</dbReference>
<organism evidence="5">
    <name type="scientific">Klebsiella sp. 1196</name>
    <dbReference type="NCBI Taxonomy" id="1497822"/>
    <lineage>
        <taxon>Bacteria</taxon>
        <taxon>Pseudomonadati</taxon>
        <taxon>Pseudomonadota</taxon>
        <taxon>Gammaproteobacteria</taxon>
        <taxon>Enterobacterales</taxon>
        <taxon>Enterobacteriaceae</taxon>
        <taxon>Klebsiella/Raoultella group</taxon>
        <taxon>Klebsiella</taxon>
    </lineage>
</organism>
<sequence>MNTLKLSICVVTYESLDMVKKFHTELIRSLDGYSEWEILYFDNSKSDEVIDYITSVKTDNVLIDFDKRNMGFSYGNNRLIINCKYDNVLLLNPDVFDITNNFWGELKLNYNKQDVLFIKLLNEDGTFQDCIGKYASFSRAFGAKVNYEAINQATPIEMGIMAFMLTSKKVLAHVGLLDCDYPLYAEDMDWCYRAKRLGYSIIYNPSLVLTHTGGGSSRTRWRNNKTQLKKYYAEEIFIKKHYKGLHKMAMLALNFVKRINNKMRSFK</sequence>
<dbReference type="PANTHER" id="PTHR43179:SF12">
    <property type="entry name" value="GALACTOFURANOSYLTRANSFERASE GLFT2"/>
    <property type="match status" value="1"/>
</dbReference>
<feature type="domain" description="Glycosyltransferase 2-like" evidence="4">
    <location>
        <begin position="7"/>
        <end position="96"/>
    </location>
</feature>
<comment type="similarity">
    <text evidence="1">Belongs to the glycosyltransferase 2 family.</text>
</comment>
<evidence type="ECO:0000313" key="5">
    <source>
        <dbReference type="EMBL" id="BAT23898.1"/>
    </source>
</evidence>
<proteinExistence type="inferred from homology"/>
<dbReference type="GO" id="GO:0016757">
    <property type="term" value="F:glycosyltransferase activity"/>
    <property type="evidence" value="ECO:0007669"/>
    <property type="project" value="UniProtKB-KW"/>
</dbReference>
<protein>
    <submittedName>
        <fullName evidence="5">Glycosyltransferase/rhamnosyltransferase</fullName>
    </submittedName>
</protein>
<gene>
    <name evidence="5" type="primary">wcqD</name>
</gene>
<reference evidence="5" key="1">
    <citation type="submission" date="2014-04" db="EMBL/GenBank/DDBJ databases">
        <authorList>
            <person name="Harrison E."/>
        </authorList>
    </citation>
    <scope>NUCLEOTIDE SEQUENCE</scope>
    <source>
        <strain evidence="5">1196</strain>
    </source>
</reference>
<evidence type="ECO:0000256" key="2">
    <source>
        <dbReference type="ARBA" id="ARBA00022676"/>
    </source>
</evidence>
<keyword evidence="3 5" id="KW-0808">Transferase</keyword>
<dbReference type="EMBL" id="AB924585">
    <property type="protein sequence ID" value="BAT23898.1"/>
    <property type="molecule type" value="Genomic_DNA"/>
</dbReference>
<dbReference type="PANTHER" id="PTHR43179">
    <property type="entry name" value="RHAMNOSYLTRANSFERASE WBBL"/>
    <property type="match status" value="1"/>
</dbReference>
<name>A0A0P0YS43_9ENTR</name>
<reference evidence="5" key="2">
    <citation type="journal article" date="2015" name="Sci. Rep.">
        <title>Genetic analysis of capsular polysaccharide synthesis gene clusters in 79 capsular types of Klebsiella spp.</title>
        <authorList>
            <person name="Pan Y.J."/>
            <person name="Lin T.L."/>
            <person name="Chen C.T."/>
            <person name="Chen Y.Y."/>
            <person name="Hsieh P.F."/>
            <person name="Hsu C.R."/>
            <person name="Wu M.C."/>
            <person name="Wang J.T."/>
        </authorList>
    </citation>
    <scope>NUCLEOTIDE SEQUENCE</scope>
    <source>
        <strain evidence="5">1196</strain>
    </source>
</reference>
<dbReference type="Pfam" id="PF00535">
    <property type="entry name" value="Glycos_transf_2"/>
    <property type="match status" value="1"/>
</dbReference>
<accession>A0A0P0YS43</accession>
<evidence type="ECO:0000256" key="3">
    <source>
        <dbReference type="ARBA" id="ARBA00022679"/>
    </source>
</evidence>
<dbReference type="Gene3D" id="3.90.550.10">
    <property type="entry name" value="Spore Coat Polysaccharide Biosynthesis Protein SpsA, Chain A"/>
    <property type="match status" value="1"/>
</dbReference>
<evidence type="ECO:0000259" key="4">
    <source>
        <dbReference type="Pfam" id="PF00535"/>
    </source>
</evidence>
<evidence type="ECO:0000256" key="1">
    <source>
        <dbReference type="ARBA" id="ARBA00006739"/>
    </source>
</evidence>